<evidence type="ECO:0000256" key="2">
    <source>
        <dbReference type="ARBA" id="ARBA00023315"/>
    </source>
</evidence>
<reference evidence="4 5" key="1">
    <citation type="journal article" date="2017" name="Nat. Commun.">
        <title>In situ click chemistry generation of cyclooxygenase-2 inhibitors.</title>
        <authorList>
            <person name="Bhardwaj A."/>
            <person name="Kaur J."/>
            <person name="Wuest M."/>
            <person name="Wuest F."/>
        </authorList>
    </citation>
    <scope>NUCLEOTIDE SEQUENCE [LARGE SCALE GENOMIC DNA]</scope>
    <source>
        <strain evidence="4">S2_012_000_R3_94</strain>
    </source>
</reference>
<evidence type="ECO:0000313" key="4">
    <source>
        <dbReference type="EMBL" id="TKW68724.1"/>
    </source>
</evidence>
<name>A0A533IDM7_PARDE</name>
<keyword evidence="2" id="KW-0012">Acyltransferase</keyword>
<dbReference type="PANTHER" id="PTHR43877">
    <property type="entry name" value="AMINOALKYLPHOSPHONATE N-ACETYLTRANSFERASE-RELATED-RELATED"/>
    <property type="match status" value="1"/>
</dbReference>
<evidence type="ECO:0000313" key="5">
    <source>
        <dbReference type="Proteomes" id="UP000315344"/>
    </source>
</evidence>
<evidence type="ECO:0000256" key="1">
    <source>
        <dbReference type="ARBA" id="ARBA00022679"/>
    </source>
</evidence>
<sequence>MHFDRYARCDAALCRQFRAHAEARRRVTAGFQLWCLTPDRAEEWRAIRLEALRTAPDAFGSAFDDWADRPLKDFAARLDGCEMWAAGPGPGHPRAVASWEADISPAEPDLGWVMSVFVAPDARGQGLGDAIFTRLIKRAEAAGMTRMGLHVGQNNLPAQALYERAGFVATGAPPMLNGRGSWEIEMRRMIRPALRHRLRSLCA</sequence>
<dbReference type="CDD" id="cd04301">
    <property type="entry name" value="NAT_SF"/>
    <property type="match status" value="1"/>
</dbReference>
<dbReference type="InterPro" id="IPR050832">
    <property type="entry name" value="Bact_Acetyltransf"/>
</dbReference>
<accession>A0A533IDM7</accession>
<keyword evidence="1 4" id="KW-0808">Transferase</keyword>
<organism evidence="4 5">
    <name type="scientific">Paracoccus denitrificans</name>
    <dbReference type="NCBI Taxonomy" id="266"/>
    <lineage>
        <taxon>Bacteria</taxon>
        <taxon>Pseudomonadati</taxon>
        <taxon>Pseudomonadota</taxon>
        <taxon>Alphaproteobacteria</taxon>
        <taxon>Rhodobacterales</taxon>
        <taxon>Paracoccaceae</taxon>
        <taxon>Paracoccus</taxon>
    </lineage>
</organism>
<dbReference type="Proteomes" id="UP000315344">
    <property type="component" value="Unassembled WGS sequence"/>
</dbReference>
<dbReference type="Gene3D" id="3.40.630.30">
    <property type="match status" value="1"/>
</dbReference>
<comment type="caution">
    <text evidence="4">The sequence shown here is derived from an EMBL/GenBank/DDBJ whole genome shotgun (WGS) entry which is preliminary data.</text>
</comment>
<protein>
    <submittedName>
        <fullName evidence="4">GNAT family N-acetyltransferase</fullName>
    </submittedName>
</protein>
<dbReference type="InterPro" id="IPR016181">
    <property type="entry name" value="Acyl_CoA_acyltransferase"/>
</dbReference>
<proteinExistence type="predicted"/>
<dbReference type="PROSITE" id="PS51186">
    <property type="entry name" value="GNAT"/>
    <property type="match status" value="1"/>
</dbReference>
<feature type="domain" description="N-acetyltransferase" evidence="3">
    <location>
        <begin position="31"/>
        <end position="191"/>
    </location>
</feature>
<dbReference type="SUPFAM" id="SSF55729">
    <property type="entry name" value="Acyl-CoA N-acyltransferases (Nat)"/>
    <property type="match status" value="1"/>
</dbReference>
<evidence type="ECO:0000259" key="3">
    <source>
        <dbReference type="PROSITE" id="PS51186"/>
    </source>
</evidence>
<dbReference type="InterPro" id="IPR000182">
    <property type="entry name" value="GNAT_dom"/>
</dbReference>
<dbReference type="AlphaFoldDB" id="A0A533IDM7"/>
<dbReference type="EMBL" id="VAFL01000001">
    <property type="protein sequence ID" value="TKW68724.1"/>
    <property type="molecule type" value="Genomic_DNA"/>
</dbReference>
<dbReference type="GO" id="GO:0016747">
    <property type="term" value="F:acyltransferase activity, transferring groups other than amino-acyl groups"/>
    <property type="evidence" value="ECO:0007669"/>
    <property type="project" value="InterPro"/>
</dbReference>
<gene>
    <name evidence="4" type="ORF">DI616_01660</name>
</gene>
<dbReference type="Pfam" id="PF00583">
    <property type="entry name" value="Acetyltransf_1"/>
    <property type="match status" value="1"/>
</dbReference>